<proteinExistence type="predicted"/>
<keyword evidence="2" id="KW-1185">Reference proteome</keyword>
<dbReference type="SUPFAM" id="SSF48452">
    <property type="entry name" value="TPR-like"/>
    <property type="match status" value="1"/>
</dbReference>
<evidence type="ECO:0000313" key="1">
    <source>
        <dbReference type="EMBL" id="QTE21256.1"/>
    </source>
</evidence>
<dbReference type="AlphaFoldDB" id="A0A975H5B6"/>
<dbReference type="InterPro" id="IPR011990">
    <property type="entry name" value="TPR-like_helical_dom_sf"/>
</dbReference>
<accession>A0A975H5B6</accession>
<gene>
    <name evidence="1" type="ORF">J3359_10445</name>
</gene>
<organism evidence="1 2">
    <name type="scientific">Polaribacter cellanae</name>
    <dbReference type="NCBI Taxonomy" id="2818493"/>
    <lineage>
        <taxon>Bacteria</taxon>
        <taxon>Pseudomonadati</taxon>
        <taxon>Bacteroidota</taxon>
        <taxon>Flavobacteriia</taxon>
        <taxon>Flavobacteriales</taxon>
        <taxon>Flavobacteriaceae</taxon>
    </lineage>
</organism>
<dbReference type="KEGG" id="pcea:J3359_10445"/>
<sequence length="508" mass="56454">MKIFKFIIAGFAVSTLFLSCTEGFEETNTDPYNPVSAPVAGIMAGVQYFEFAEPRFLTWRGNIIYSSQFASQFSYNYAGAWFGADAFQNNQGWTNAVFDNSYKKVTLNARNLLRSYTEANDSNGVAVTNIMMSWFFQKMTDIYGDVPYTELRGTNLILENPKPVYDSQSIIYKSILDDLKAQMDAIGSSSKAIEGASGDYIYQGDVQKWKAFANTLRLRMALRGRDAFIADGEQTYIDQVINDCLSNTLIDESNQALLKRSETPLILSFLDGGFEDVFYGFGGVGSKFTFAKRYVDMLANNNDPRLKTVAEPTVNGAIYAGSAIGSRTQLDRDDLSNPTPLIIGKSTTDVADIVPVKVLSASESYFLQAEAALLGYTGNANELYQKGIKASMNFWKVSASDATNFMTTEQVATLAGSNTNQLKMVWNQRWLNSLMNGYEAWSLVRRTNLIPNLTDNTNFWVTQPNNGVVPKRLQYSSTEAVSNAKNLEQAIAAQGPDEMSTAIWWDRN</sequence>
<evidence type="ECO:0000313" key="2">
    <source>
        <dbReference type="Proteomes" id="UP000663920"/>
    </source>
</evidence>
<reference evidence="1 2" key="1">
    <citation type="submission" date="2021-03" db="EMBL/GenBank/DDBJ databases">
        <title>Complete genome of Polaribacter_sp.SM13.</title>
        <authorList>
            <person name="Jeong S.W."/>
            <person name="Bae J.W."/>
        </authorList>
    </citation>
    <scope>NUCLEOTIDE SEQUENCE [LARGE SCALE GENOMIC DNA]</scope>
    <source>
        <strain evidence="1 2">SM13</strain>
    </source>
</reference>
<dbReference type="Gene3D" id="1.25.40.390">
    <property type="match status" value="1"/>
</dbReference>
<dbReference type="RefSeq" id="WP_208076816.1">
    <property type="nucleotide sequence ID" value="NZ_CP071869.1"/>
</dbReference>
<dbReference type="Proteomes" id="UP000663920">
    <property type="component" value="Chromosome"/>
</dbReference>
<keyword evidence="1" id="KW-0449">Lipoprotein</keyword>
<protein>
    <submittedName>
        <fullName evidence="1">SusD/RagB family nutrient-binding outer membrane lipoprotein</fullName>
    </submittedName>
</protein>
<dbReference type="EMBL" id="CP071869">
    <property type="protein sequence ID" value="QTE21256.1"/>
    <property type="molecule type" value="Genomic_DNA"/>
</dbReference>
<name>A0A975H5B6_9FLAO</name>
<dbReference type="Pfam" id="PF12771">
    <property type="entry name" value="SusD-like_2"/>
    <property type="match status" value="1"/>
</dbReference>
<dbReference type="InterPro" id="IPR041662">
    <property type="entry name" value="SusD-like_2"/>
</dbReference>
<dbReference type="PROSITE" id="PS51257">
    <property type="entry name" value="PROKAR_LIPOPROTEIN"/>
    <property type="match status" value="1"/>
</dbReference>